<dbReference type="GO" id="GO:0008270">
    <property type="term" value="F:zinc ion binding"/>
    <property type="evidence" value="ECO:0007669"/>
    <property type="project" value="UniProtKB-KW"/>
</dbReference>
<evidence type="ECO:0000313" key="4">
    <source>
        <dbReference type="EMBL" id="KAK3596267.1"/>
    </source>
</evidence>
<sequence length="506" mass="57029">MNATFVTHPSIRIKGTENNYNPVQCFDSICPNKTPHMHCPFCVNTDCYTDPVILKAHYRVKHVDKGIEFAGLKILRCCDHCDIVGIIKGEKKFKGAHWHCYKCRNGFNRRDEAIKHYKTHFRNPQTTFQIQITQEVNQPFNPVLEHQSTSSTPTNCEELSIHPVLTEAVTCMSTAIDQTFHQTSHVSMTNGKLDDDLHVPVAANETVDISDTQTIMIIQEDSSGEHISSALTSQIMCNRDEDQEDEGGGGDDSDGLDGDNQEGDRKFDELAQRCQQLEREKKEMEEKYMAEIHELNEKIQQQNFEIANYERREQVLLHQLSIPMSQSIQDVLTQMEIQHRNLLRQQLLQVKREYAASQGSLLSVSVADTCTTSNSEMNFTVNSSNHNHTGMHPSNLGVTAISEQDAKTGSEQMDILFGKIEHIEIVQEKDPPAGSTLLSVKIVDADFSQEGDDPGTDMINPNCDSIKEAVLTHLPEQDSTHSIKSDDPTLVIEVQDTPPTKRRKQT</sequence>
<dbReference type="PROSITE" id="PS00028">
    <property type="entry name" value="ZINC_FINGER_C2H2_1"/>
    <property type="match status" value="1"/>
</dbReference>
<gene>
    <name evidence="4" type="ORF">CHS0354_038885</name>
</gene>
<protein>
    <recommendedName>
        <fullName evidence="3">C2H2-type domain-containing protein</fullName>
    </recommendedName>
</protein>
<evidence type="ECO:0000256" key="2">
    <source>
        <dbReference type="SAM" id="MobiDB-lite"/>
    </source>
</evidence>
<evidence type="ECO:0000259" key="3">
    <source>
        <dbReference type="PROSITE" id="PS50157"/>
    </source>
</evidence>
<dbReference type="InterPro" id="IPR013087">
    <property type="entry name" value="Znf_C2H2_type"/>
</dbReference>
<accession>A0AAE0W0S4</accession>
<feature type="compositionally biased region" description="Acidic residues" evidence="2">
    <location>
        <begin position="241"/>
        <end position="261"/>
    </location>
</feature>
<keyword evidence="1" id="KW-0862">Zinc</keyword>
<dbReference type="EMBL" id="JAEAOA010002262">
    <property type="protein sequence ID" value="KAK3596267.1"/>
    <property type="molecule type" value="Genomic_DNA"/>
</dbReference>
<dbReference type="PROSITE" id="PS50157">
    <property type="entry name" value="ZINC_FINGER_C2H2_2"/>
    <property type="match status" value="1"/>
</dbReference>
<feature type="domain" description="C2H2-type" evidence="3">
    <location>
        <begin position="98"/>
        <end position="125"/>
    </location>
</feature>
<dbReference type="AlphaFoldDB" id="A0AAE0W0S4"/>
<organism evidence="4 5">
    <name type="scientific">Potamilus streckersoni</name>
    <dbReference type="NCBI Taxonomy" id="2493646"/>
    <lineage>
        <taxon>Eukaryota</taxon>
        <taxon>Metazoa</taxon>
        <taxon>Spiralia</taxon>
        <taxon>Lophotrochozoa</taxon>
        <taxon>Mollusca</taxon>
        <taxon>Bivalvia</taxon>
        <taxon>Autobranchia</taxon>
        <taxon>Heteroconchia</taxon>
        <taxon>Palaeoheterodonta</taxon>
        <taxon>Unionida</taxon>
        <taxon>Unionoidea</taxon>
        <taxon>Unionidae</taxon>
        <taxon>Ambleminae</taxon>
        <taxon>Lampsilini</taxon>
        <taxon>Potamilus</taxon>
    </lineage>
</organism>
<reference evidence="4" key="2">
    <citation type="journal article" date="2021" name="Genome Biol. Evol.">
        <title>Developing a high-quality reference genome for a parasitic bivalve with doubly uniparental inheritance (Bivalvia: Unionida).</title>
        <authorList>
            <person name="Smith C.H."/>
        </authorList>
    </citation>
    <scope>NUCLEOTIDE SEQUENCE</scope>
    <source>
        <strain evidence="4">CHS0354</strain>
        <tissue evidence="4">Mantle</tissue>
    </source>
</reference>
<name>A0AAE0W0S4_9BIVA</name>
<evidence type="ECO:0000256" key="1">
    <source>
        <dbReference type="PROSITE-ProRule" id="PRU00042"/>
    </source>
</evidence>
<keyword evidence="1" id="KW-0479">Metal-binding</keyword>
<feature type="compositionally biased region" description="Basic and acidic residues" evidence="2">
    <location>
        <begin position="475"/>
        <end position="487"/>
    </location>
</feature>
<feature type="region of interest" description="Disordered" evidence="2">
    <location>
        <begin position="474"/>
        <end position="506"/>
    </location>
</feature>
<keyword evidence="1" id="KW-0863">Zinc-finger</keyword>
<comment type="caution">
    <text evidence="4">The sequence shown here is derived from an EMBL/GenBank/DDBJ whole genome shotgun (WGS) entry which is preliminary data.</text>
</comment>
<proteinExistence type="predicted"/>
<reference evidence="4" key="1">
    <citation type="journal article" date="2021" name="Genome Biol. Evol.">
        <title>A High-Quality Reference Genome for a Parasitic Bivalve with Doubly Uniparental Inheritance (Bivalvia: Unionida).</title>
        <authorList>
            <person name="Smith C.H."/>
        </authorList>
    </citation>
    <scope>NUCLEOTIDE SEQUENCE</scope>
    <source>
        <strain evidence="4">CHS0354</strain>
    </source>
</reference>
<feature type="region of interest" description="Disordered" evidence="2">
    <location>
        <begin position="240"/>
        <end position="263"/>
    </location>
</feature>
<keyword evidence="5" id="KW-1185">Reference proteome</keyword>
<reference evidence="4" key="3">
    <citation type="submission" date="2023-05" db="EMBL/GenBank/DDBJ databases">
        <authorList>
            <person name="Smith C.H."/>
        </authorList>
    </citation>
    <scope>NUCLEOTIDE SEQUENCE</scope>
    <source>
        <strain evidence="4">CHS0354</strain>
        <tissue evidence="4">Mantle</tissue>
    </source>
</reference>
<dbReference type="Proteomes" id="UP001195483">
    <property type="component" value="Unassembled WGS sequence"/>
</dbReference>
<evidence type="ECO:0000313" key="5">
    <source>
        <dbReference type="Proteomes" id="UP001195483"/>
    </source>
</evidence>